<sequence length="459" mass="48937">MATKTLAAWAVGLQYHSLSPQVVDAAVRSIYNWSGCAIGGARHPGALIARKALSPFAGAPTSSVLGCPELRDAQSAALFNGIASHIHDYDDTHLDTIIHPTGPVASALLAVAEWKSVGGRDFILALVAGVEAECKAGLAVWPDHYDVGWHITSTAGSIGAAVAVGKMLKLDVEQMQWAIGIAATQVTGLREQFGSMTKSFHPGRAAQNGLLAAVLASNGYDSSLQALEAKRGWANVVSTSNDIDALMQGLGKTWEIEKNSFKPFPCVMVTNGWQGIVIHPIIDGCIQVNKAVLASRDEKDAAADVSRIQKVEVSVHPLVLELTGKKYPKTGLEGKFSVYHSAAVGLLYGKATPAQYEDTVVQDSAVTALRDKVNATIDNNLRPDEAHVKVEFTDGSVQEKHVGHAVGSLEVPMTDSQLEEKFLDQCAPVLGHEKANEASRALRKLQEVEDMAQLTSILR</sequence>
<comment type="caution">
    <text evidence="1">The sequence shown here is derived from an EMBL/GenBank/DDBJ whole genome shotgun (WGS) entry which is preliminary data.</text>
</comment>
<reference evidence="1" key="1">
    <citation type="submission" date="2024-09" db="EMBL/GenBank/DDBJ databases">
        <title>Draft Genome Sequences of Neofusicoccum parvum.</title>
        <authorList>
            <person name="Ashida A."/>
            <person name="Camagna M."/>
            <person name="Tanaka A."/>
            <person name="Takemoto D."/>
        </authorList>
    </citation>
    <scope>NUCLEOTIDE SEQUENCE</scope>
    <source>
        <strain evidence="1">PPO83</strain>
    </source>
</reference>
<keyword evidence="2" id="KW-1185">Reference proteome</keyword>
<accession>A0ACB5S5V3</accession>
<proteinExistence type="predicted"/>
<organism evidence="1 2">
    <name type="scientific">Neofusicoccum parvum</name>
    <dbReference type="NCBI Taxonomy" id="310453"/>
    <lineage>
        <taxon>Eukaryota</taxon>
        <taxon>Fungi</taxon>
        <taxon>Dikarya</taxon>
        <taxon>Ascomycota</taxon>
        <taxon>Pezizomycotina</taxon>
        <taxon>Dothideomycetes</taxon>
        <taxon>Dothideomycetes incertae sedis</taxon>
        <taxon>Botryosphaeriales</taxon>
        <taxon>Botryosphaeriaceae</taxon>
        <taxon>Neofusicoccum</taxon>
    </lineage>
</organism>
<gene>
    <name evidence="1" type="primary">g5258</name>
    <name evidence="1" type="ORF">NpPPO83_00005258</name>
</gene>
<evidence type="ECO:0000313" key="1">
    <source>
        <dbReference type="EMBL" id="GME28174.1"/>
    </source>
</evidence>
<name>A0ACB5S5V3_9PEZI</name>
<protein>
    <submittedName>
        <fullName evidence="1">MmgE/PrpD</fullName>
    </submittedName>
</protein>
<dbReference type="Proteomes" id="UP001165186">
    <property type="component" value="Unassembled WGS sequence"/>
</dbReference>
<evidence type="ECO:0000313" key="2">
    <source>
        <dbReference type="Proteomes" id="UP001165186"/>
    </source>
</evidence>
<dbReference type="EMBL" id="BSXG01000045">
    <property type="protein sequence ID" value="GME28174.1"/>
    <property type="molecule type" value="Genomic_DNA"/>
</dbReference>